<dbReference type="EMBL" id="JAUEPS010000030">
    <property type="protein sequence ID" value="KAK0452765.1"/>
    <property type="molecule type" value="Genomic_DNA"/>
</dbReference>
<name>A0AA39N0K5_ARMTA</name>
<evidence type="ECO:0000313" key="4">
    <source>
        <dbReference type="Proteomes" id="UP001175211"/>
    </source>
</evidence>
<sequence>MSLYYSCEKFSRYATPALLAWEYCITLDDEMTFFWVPKISSIQCLFFMTRYLPMILGVWDIVPKILMDSDNLYDELARSGLNLQVFLFSWSTVYVVGVIGRLIVIESILILRVWAMSGRRKSVLYFFPVALLLNFGVSLFLYLRYGATSWDQRVYWIPMLVFEIILFTTAVGYGLQGMKVTQILARSRHNFGPKPIMGLLLRDSVFYFVVVAGCYPVYVWLNSEMGLALTSIPITRMLLRLRKRAAEDLNIPATQDIELETLRIANSITEGSLTTHV</sequence>
<evidence type="ECO:0000313" key="3">
    <source>
        <dbReference type="EMBL" id="KAK0452765.1"/>
    </source>
</evidence>
<keyword evidence="1" id="KW-0472">Membrane</keyword>
<reference evidence="3" key="1">
    <citation type="submission" date="2023-06" db="EMBL/GenBank/DDBJ databases">
        <authorList>
            <consortium name="Lawrence Berkeley National Laboratory"/>
            <person name="Ahrendt S."/>
            <person name="Sahu N."/>
            <person name="Indic B."/>
            <person name="Wong-Bajracharya J."/>
            <person name="Merenyi Z."/>
            <person name="Ke H.-M."/>
            <person name="Monk M."/>
            <person name="Kocsube S."/>
            <person name="Drula E."/>
            <person name="Lipzen A."/>
            <person name="Balint B."/>
            <person name="Henrissat B."/>
            <person name="Andreopoulos B."/>
            <person name="Martin F.M."/>
            <person name="Harder C.B."/>
            <person name="Rigling D."/>
            <person name="Ford K.L."/>
            <person name="Foster G.D."/>
            <person name="Pangilinan J."/>
            <person name="Papanicolaou A."/>
            <person name="Barry K."/>
            <person name="LaButti K."/>
            <person name="Viragh M."/>
            <person name="Koriabine M."/>
            <person name="Yan M."/>
            <person name="Riley R."/>
            <person name="Champramary S."/>
            <person name="Plett K.L."/>
            <person name="Tsai I.J."/>
            <person name="Slot J."/>
            <person name="Sipos G."/>
            <person name="Plett J."/>
            <person name="Nagy L.G."/>
            <person name="Grigoriev I.V."/>
        </authorList>
    </citation>
    <scope>NUCLEOTIDE SEQUENCE</scope>
    <source>
        <strain evidence="3">CCBAS 213</strain>
    </source>
</reference>
<proteinExistence type="predicted"/>
<gene>
    <name evidence="3" type="ORF">EV420DRAFT_1645612</name>
</gene>
<dbReference type="InterPro" id="IPR045340">
    <property type="entry name" value="DUF6533"/>
</dbReference>
<keyword evidence="1" id="KW-1133">Transmembrane helix</keyword>
<dbReference type="AlphaFoldDB" id="A0AA39N0K5"/>
<keyword evidence="4" id="KW-1185">Reference proteome</keyword>
<feature type="transmembrane region" description="Helical" evidence="1">
    <location>
        <begin position="155"/>
        <end position="175"/>
    </location>
</feature>
<dbReference type="Proteomes" id="UP001175211">
    <property type="component" value="Unassembled WGS sequence"/>
</dbReference>
<dbReference type="RefSeq" id="XP_060328101.1">
    <property type="nucleotide sequence ID" value="XM_060477802.1"/>
</dbReference>
<dbReference type="Pfam" id="PF20151">
    <property type="entry name" value="DUF6533"/>
    <property type="match status" value="1"/>
</dbReference>
<feature type="domain" description="DUF6533" evidence="2">
    <location>
        <begin position="17"/>
        <end position="55"/>
    </location>
</feature>
<evidence type="ECO:0000256" key="1">
    <source>
        <dbReference type="SAM" id="Phobius"/>
    </source>
</evidence>
<accession>A0AA39N0K5</accession>
<evidence type="ECO:0000259" key="2">
    <source>
        <dbReference type="Pfam" id="PF20151"/>
    </source>
</evidence>
<feature type="transmembrane region" description="Helical" evidence="1">
    <location>
        <begin position="87"/>
        <end position="111"/>
    </location>
</feature>
<comment type="caution">
    <text evidence="3">The sequence shown here is derived from an EMBL/GenBank/DDBJ whole genome shotgun (WGS) entry which is preliminary data.</text>
</comment>
<protein>
    <recommendedName>
        <fullName evidence="2">DUF6533 domain-containing protein</fullName>
    </recommendedName>
</protein>
<feature type="transmembrane region" description="Helical" evidence="1">
    <location>
        <begin position="123"/>
        <end position="143"/>
    </location>
</feature>
<keyword evidence="1" id="KW-0812">Transmembrane</keyword>
<dbReference type="GeneID" id="85361350"/>
<organism evidence="3 4">
    <name type="scientific">Armillaria tabescens</name>
    <name type="common">Ringless honey mushroom</name>
    <name type="synonym">Agaricus tabescens</name>
    <dbReference type="NCBI Taxonomy" id="1929756"/>
    <lineage>
        <taxon>Eukaryota</taxon>
        <taxon>Fungi</taxon>
        <taxon>Dikarya</taxon>
        <taxon>Basidiomycota</taxon>
        <taxon>Agaricomycotina</taxon>
        <taxon>Agaricomycetes</taxon>
        <taxon>Agaricomycetidae</taxon>
        <taxon>Agaricales</taxon>
        <taxon>Marasmiineae</taxon>
        <taxon>Physalacriaceae</taxon>
        <taxon>Desarmillaria</taxon>
    </lineage>
</organism>
<feature type="transmembrane region" description="Helical" evidence="1">
    <location>
        <begin position="196"/>
        <end position="219"/>
    </location>
</feature>